<comment type="caution">
    <text evidence="3">The sequence shown here is derived from an EMBL/GenBank/DDBJ whole genome shotgun (WGS) entry which is preliminary data.</text>
</comment>
<protein>
    <submittedName>
        <fullName evidence="3">Uncharacterized protein</fullName>
    </submittedName>
</protein>
<keyword evidence="2" id="KW-1133">Transmembrane helix</keyword>
<feature type="transmembrane region" description="Helical" evidence="2">
    <location>
        <begin position="300"/>
        <end position="316"/>
    </location>
</feature>
<proteinExistence type="predicted"/>
<keyword evidence="2" id="KW-0812">Transmembrane</keyword>
<evidence type="ECO:0000256" key="1">
    <source>
        <dbReference type="SAM" id="MobiDB-lite"/>
    </source>
</evidence>
<feature type="region of interest" description="Disordered" evidence="1">
    <location>
        <begin position="420"/>
        <end position="462"/>
    </location>
</feature>
<keyword evidence="4" id="KW-1185">Reference proteome</keyword>
<feature type="compositionally biased region" description="Low complexity" evidence="1">
    <location>
        <begin position="450"/>
        <end position="462"/>
    </location>
</feature>
<dbReference type="EMBL" id="JAFCMP010000033">
    <property type="protein sequence ID" value="KAG5190522.1"/>
    <property type="molecule type" value="Genomic_DNA"/>
</dbReference>
<organism evidence="3 4">
    <name type="scientific">Tribonema minus</name>
    <dbReference type="NCBI Taxonomy" id="303371"/>
    <lineage>
        <taxon>Eukaryota</taxon>
        <taxon>Sar</taxon>
        <taxon>Stramenopiles</taxon>
        <taxon>Ochrophyta</taxon>
        <taxon>PX clade</taxon>
        <taxon>Xanthophyceae</taxon>
        <taxon>Tribonematales</taxon>
        <taxon>Tribonemataceae</taxon>
        <taxon>Tribonema</taxon>
    </lineage>
</organism>
<dbReference type="AlphaFoldDB" id="A0A835ZE79"/>
<gene>
    <name evidence="3" type="ORF">JKP88DRAFT_285955</name>
</gene>
<evidence type="ECO:0000313" key="4">
    <source>
        <dbReference type="Proteomes" id="UP000664859"/>
    </source>
</evidence>
<evidence type="ECO:0000313" key="3">
    <source>
        <dbReference type="EMBL" id="KAG5190522.1"/>
    </source>
</evidence>
<feature type="transmembrane region" description="Helical" evidence="2">
    <location>
        <begin position="322"/>
        <end position="339"/>
    </location>
</feature>
<name>A0A835ZE79_9STRA</name>
<evidence type="ECO:0000256" key="2">
    <source>
        <dbReference type="SAM" id="Phobius"/>
    </source>
</evidence>
<accession>A0A835ZE79</accession>
<keyword evidence="2" id="KW-0472">Membrane</keyword>
<reference evidence="3" key="1">
    <citation type="submission" date="2021-02" db="EMBL/GenBank/DDBJ databases">
        <title>First Annotated Genome of the Yellow-green Alga Tribonema minus.</title>
        <authorList>
            <person name="Mahan K.M."/>
        </authorList>
    </citation>
    <scope>NUCLEOTIDE SEQUENCE</scope>
    <source>
        <strain evidence="3">UTEX B ZZ1240</strain>
    </source>
</reference>
<dbReference type="OrthoDB" id="408912at2759"/>
<dbReference type="Proteomes" id="UP000664859">
    <property type="component" value="Unassembled WGS sequence"/>
</dbReference>
<feature type="compositionally biased region" description="Acidic residues" evidence="1">
    <location>
        <begin position="420"/>
        <end position="447"/>
    </location>
</feature>
<sequence length="556" mass="60891">MQANLVGLTEAECRKIRARTDWLDDDLMSGMLFFSVVREPIARFKSGYLEAVSAPDNRLSGMPLKEYLEHYRCRRCDICRRLLLFYHAPQAAAVAPYAASLLLRHASPDAAAAPPALPLPPRLPQRLRRWPVGAINEHTHTQARSLSGRDANNKQDYTHAREAARDPIKTTLDTSMTPAELQEVCAHLMQDFVCFGYPLPPECTESPLLGSTAARSAKGKISELLAFIMSQFGVEYRTGSGVEHVAARARDAGAYASDQTLSDKSLAIAMRGTTWDIARTPASKTQLYRRSGAMITFKKLMAYVAILVFLLPWVIMATPCSLTPHVVLLVVAGLWQVMMEQWVYARRLSSTSTTEDPITPPLLRSLVLKEDATATALHAEQMNAEERRKQHPLPVTAADYQHMETQIQQALAEDLQMMDDADSDVDASDADNSDAEDSDADDSDVEDSNSHAIPTSTTAAGGAPAIAARAASAARNAFARITAFCISGCNRAAHKLVGGAVLARQTSLVNGDPAVLIQKSDKHKVEVQEQRNKSRDNQQTFLSLEKLLVNEVGVLD</sequence>